<evidence type="ECO:0000256" key="5">
    <source>
        <dbReference type="ARBA" id="ARBA00022840"/>
    </source>
</evidence>
<organism evidence="7 8">
    <name type="scientific">Lepisosteus oculatus</name>
    <name type="common">Spotted gar</name>
    <dbReference type="NCBI Taxonomy" id="7918"/>
    <lineage>
        <taxon>Eukaryota</taxon>
        <taxon>Metazoa</taxon>
        <taxon>Chordata</taxon>
        <taxon>Craniata</taxon>
        <taxon>Vertebrata</taxon>
        <taxon>Euteleostomi</taxon>
        <taxon>Actinopterygii</taxon>
        <taxon>Neopterygii</taxon>
        <taxon>Holostei</taxon>
        <taxon>Semionotiformes</taxon>
        <taxon>Lepisosteidae</taxon>
        <taxon>Lepisosteus</taxon>
    </lineage>
</organism>
<evidence type="ECO:0000256" key="6">
    <source>
        <dbReference type="SAM" id="MobiDB-lite"/>
    </source>
</evidence>
<reference evidence="8" key="1">
    <citation type="submission" date="2011-12" db="EMBL/GenBank/DDBJ databases">
        <title>The Draft Genome of Lepisosteus oculatus.</title>
        <authorList>
            <consortium name="The Broad Institute Genome Assembly &amp; Analysis Group"/>
            <consortium name="Computational R&amp;D Group"/>
            <consortium name="and Sequencing Platform"/>
            <person name="Di Palma F."/>
            <person name="Alfoldi J."/>
            <person name="Johnson J."/>
            <person name="Berlin A."/>
            <person name="Gnerre S."/>
            <person name="Jaffe D."/>
            <person name="MacCallum I."/>
            <person name="Young S."/>
            <person name="Walker B.J."/>
            <person name="Lander E.S."/>
            <person name="Lindblad-Toh K."/>
        </authorList>
    </citation>
    <scope>NUCLEOTIDE SEQUENCE [LARGE SCALE GENOMIC DNA]</scope>
</reference>
<dbReference type="FunFam" id="3.30.470.20:FF:000009">
    <property type="entry name" value="tubulin polyglutamylase TTLL5 isoform X1"/>
    <property type="match status" value="1"/>
</dbReference>
<dbReference type="SUPFAM" id="SSF56059">
    <property type="entry name" value="Glutathione synthetase ATP-binding domain-like"/>
    <property type="match status" value="1"/>
</dbReference>
<reference evidence="7" key="2">
    <citation type="submission" date="2025-08" db="UniProtKB">
        <authorList>
            <consortium name="Ensembl"/>
        </authorList>
    </citation>
    <scope>IDENTIFICATION</scope>
</reference>
<proteinExistence type="inferred from homology"/>
<sequence>MNSGSGAESEAGEESGKEEEEEDGDSLVQGSGGERSGVPEEERPQRSLGAGAEAQEDPRTGERGEESPRDEQGQTPVKRPGGDHSSPTSDSHRKIKKRKKSRSLGINLSNCKYESVRRAAQAVGLREASEKEDWIVCWTDFSVSMERVKDMKRYQKINHFPGMSEICRKDLLARNMNRMLKLFPKDYNIFPKTWCLPSDYVDFQAYCRAKRNKTFICKPDSGCQGKGIYITRNLRDINPDEHIVCQSYISKPFIIDGYKFDLRLYVLVTSCDPLRVFLYQEGLVRFATSRYSHPHSSNLDDICMHLTNYAINKHNDNFIRDEETGSKRKLSTLKEWLELHCYDIQALWSNMEDVIIKTLISAHPILKHNYCTGFPNQLGPSSCFEILGFDILLDSKLKPWLLEVNHSPSFTTDSELDRQVKEALLTDTLRLLNLGVNDRRRLLEEDKRRAKERLLQKHQPPCRSRRELFLSTQASWLAEQEKHEEQHSGAFCRIYPRIDSEKYDKFLQHSVSLFQETVASKAREECARKMLEELQVKQELGGRIPLPGKRGGRGQQGESSGERAINRRITQHTAPSISCNLLTKLPHILPKGSNSIRLVVEEEEAERLQGLEQRESLLRGLGVVELVYCLLQAGNMYSIPREI</sequence>
<evidence type="ECO:0000313" key="8">
    <source>
        <dbReference type="Proteomes" id="UP000018468"/>
    </source>
</evidence>
<keyword evidence="5" id="KW-0067">ATP-binding</keyword>
<dbReference type="GO" id="GO:0036064">
    <property type="term" value="C:ciliary basal body"/>
    <property type="evidence" value="ECO:0000318"/>
    <property type="project" value="GO_Central"/>
</dbReference>
<dbReference type="OMA" id="KRRLWIN"/>
<comment type="similarity">
    <text evidence="1">Belongs to the tubulin--tyrosine ligase family.</text>
</comment>
<dbReference type="STRING" id="7918.ENSLOCP00000018612"/>
<keyword evidence="4" id="KW-0547">Nucleotide-binding</keyword>
<keyword evidence="3" id="KW-0493">Microtubule</keyword>
<dbReference type="eggNOG" id="KOG2158">
    <property type="taxonomic scope" value="Eukaryota"/>
</dbReference>
<dbReference type="FunCoup" id="W5NDA3">
    <property type="interactions" value="18"/>
</dbReference>
<keyword evidence="2" id="KW-0436">Ligase</keyword>
<feature type="compositionally biased region" description="Acidic residues" evidence="6">
    <location>
        <begin position="10"/>
        <end position="25"/>
    </location>
</feature>
<evidence type="ECO:0000256" key="3">
    <source>
        <dbReference type="ARBA" id="ARBA00022701"/>
    </source>
</evidence>
<dbReference type="GO" id="GO:0005874">
    <property type="term" value="C:microtubule"/>
    <property type="evidence" value="ECO:0007669"/>
    <property type="project" value="UniProtKB-KW"/>
</dbReference>
<evidence type="ECO:0000256" key="2">
    <source>
        <dbReference type="ARBA" id="ARBA00022598"/>
    </source>
</evidence>
<dbReference type="GO" id="GO:0070740">
    <property type="term" value="F:tubulin-glutamic acid ligase activity"/>
    <property type="evidence" value="ECO:0000318"/>
    <property type="project" value="GO_Central"/>
</dbReference>
<keyword evidence="8" id="KW-1185">Reference proteome</keyword>
<dbReference type="Ensembl" id="ENSLOCT00000018644.1">
    <property type="protein sequence ID" value="ENSLOCP00000018612.1"/>
    <property type="gene ID" value="ENSLOCG00000015123.1"/>
</dbReference>
<dbReference type="EMBL" id="AHAT01004844">
    <property type="status" value="NOT_ANNOTATED_CDS"/>
    <property type="molecule type" value="Genomic_DNA"/>
</dbReference>
<evidence type="ECO:0000313" key="7">
    <source>
        <dbReference type="Ensembl" id="ENSLOCP00000018612.1"/>
    </source>
</evidence>
<feature type="compositionally biased region" description="Basic and acidic residues" evidence="6">
    <location>
        <begin position="56"/>
        <end position="72"/>
    </location>
</feature>
<dbReference type="GO" id="GO:0015631">
    <property type="term" value="F:tubulin binding"/>
    <property type="evidence" value="ECO:0000318"/>
    <property type="project" value="GO_Central"/>
</dbReference>
<reference evidence="7" key="3">
    <citation type="submission" date="2025-09" db="UniProtKB">
        <authorList>
            <consortium name="Ensembl"/>
        </authorList>
    </citation>
    <scope>IDENTIFICATION</scope>
</reference>
<dbReference type="HOGENOM" id="CLU_010131_7_2_1"/>
<dbReference type="PANTHER" id="PTHR12241">
    <property type="entry name" value="TUBULIN POLYGLUTAMYLASE"/>
    <property type="match status" value="1"/>
</dbReference>
<dbReference type="GeneTree" id="ENSGT00940000165637"/>
<dbReference type="InParanoid" id="W5NDA3"/>
<dbReference type="AlphaFoldDB" id="W5NDA3"/>
<protein>
    <submittedName>
        <fullName evidence="7">Tubulin tyrosine ligase-like family, member 6</fullName>
    </submittedName>
</protein>
<evidence type="ECO:0000256" key="4">
    <source>
        <dbReference type="ARBA" id="ARBA00022741"/>
    </source>
</evidence>
<evidence type="ECO:0000256" key="1">
    <source>
        <dbReference type="ARBA" id="ARBA00006820"/>
    </source>
</evidence>
<dbReference type="Bgee" id="ENSLOCG00000015123">
    <property type="expression patterns" value="Expressed in testis and 5 other cell types or tissues"/>
</dbReference>
<accession>W5NDA3</accession>
<dbReference type="Pfam" id="PF03133">
    <property type="entry name" value="TTL"/>
    <property type="match status" value="1"/>
</dbReference>
<dbReference type="PANTHER" id="PTHR12241:SF161">
    <property type="entry name" value="TUBULIN POLYGLUTAMYLASE TTLL6"/>
    <property type="match status" value="1"/>
</dbReference>
<dbReference type="PROSITE" id="PS51221">
    <property type="entry name" value="TTL"/>
    <property type="match status" value="1"/>
</dbReference>
<dbReference type="Proteomes" id="UP000018468">
    <property type="component" value="Linkage group LG3"/>
</dbReference>
<dbReference type="GO" id="GO:0001578">
    <property type="term" value="P:microtubule bundle formation"/>
    <property type="evidence" value="ECO:0000318"/>
    <property type="project" value="GO_Central"/>
</dbReference>
<feature type="region of interest" description="Disordered" evidence="6">
    <location>
        <begin position="1"/>
        <end position="101"/>
    </location>
</feature>
<dbReference type="GO" id="GO:0005524">
    <property type="term" value="F:ATP binding"/>
    <property type="evidence" value="ECO:0007669"/>
    <property type="project" value="UniProtKB-KW"/>
</dbReference>
<dbReference type="Gene3D" id="3.30.470.20">
    <property type="entry name" value="ATP-grasp fold, B domain"/>
    <property type="match status" value="1"/>
</dbReference>
<feature type="region of interest" description="Disordered" evidence="6">
    <location>
        <begin position="542"/>
        <end position="561"/>
    </location>
</feature>
<name>W5NDA3_LEPOC</name>
<dbReference type="InterPro" id="IPR004344">
    <property type="entry name" value="TTL/TTLL_fam"/>
</dbReference>